<dbReference type="STRING" id="590409.Dd586_1795"/>
<dbReference type="EMBL" id="CP001836">
    <property type="protein sequence ID" value="ACZ76658.1"/>
    <property type="molecule type" value="Genomic_DNA"/>
</dbReference>
<evidence type="ECO:0000313" key="1">
    <source>
        <dbReference type="EMBL" id="ACZ76658.1"/>
    </source>
</evidence>
<dbReference type="eggNOG" id="ENOG5031DUZ">
    <property type="taxonomic scope" value="Bacteria"/>
</dbReference>
<gene>
    <name evidence="1" type="ordered locus">Dd586_1795</name>
</gene>
<organism evidence="1 2">
    <name type="scientific">Dickeya zeae (strain Ech586)</name>
    <name type="common">Dickeya dadantii (strain Ech586)</name>
    <dbReference type="NCBI Taxonomy" id="590409"/>
    <lineage>
        <taxon>Bacteria</taxon>
        <taxon>Pseudomonadati</taxon>
        <taxon>Pseudomonadota</taxon>
        <taxon>Gammaproteobacteria</taxon>
        <taxon>Enterobacterales</taxon>
        <taxon>Pectobacteriaceae</taxon>
        <taxon>Dickeya</taxon>
        <taxon>Dickeya parazeae</taxon>
    </lineage>
</organism>
<accession>D2BYJ0</accession>
<dbReference type="AlphaFoldDB" id="D2BYJ0"/>
<evidence type="ECO:0000313" key="2">
    <source>
        <dbReference type="Proteomes" id="UP000001446"/>
    </source>
</evidence>
<protein>
    <submittedName>
        <fullName evidence="1">Uncharacterized protein</fullName>
    </submittedName>
</protein>
<proteinExistence type="predicted"/>
<name>D2BYJ0_DICZ5</name>
<keyword evidence="2" id="KW-1185">Reference proteome</keyword>
<dbReference type="Proteomes" id="UP000001446">
    <property type="component" value="Chromosome"/>
</dbReference>
<dbReference type="KEGG" id="ddc:Dd586_1795"/>
<reference evidence="1" key="1">
    <citation type="submission" date="2009-12" db="EMBL/GenBank/DDBJ databases">
        <title>Complete sequence of Dickeya dadantii Ech586.</title>
        <authorList>
            <consortium name="US DOE Joint Genome Institute"/>
            <person name="Lucas S."/>
            <person name="Copeland A."/>
            <person name="Lapidus A."/>
            <person name="Glavina del Rio T."/>
            <person name="Tice H."/>
            <person name="Bruce D."/>
            <person name="Goodwin L."/>
            <person name="Pitluck S."/>
            <person name="Munk A.C."/>
            <person name="Brettin T."/>
            <person name="Detter J.C."/>
            <person name="Han C."/>
            <person name="Tapia R."/>
            <person name="Larimer F."/>
            <person name="Land M."/>
            <person name="Hauser L."/>
            <person name="Kyrpides N."/>
            <person name="Mikhailova N."/>
            <person name="Balakrishnan V."/>
            <person name="Glasner J."/>
            <person name="Perna N.T."/>
        </authorList>
    </citation>
    <scope>NUCLEOTIDE SEQUENCE [LARGE SCALE GENOMIC DNA]</scope>
    <source>
        <strain evidence="1">Ech586</strain>
    </source>
</reference>
<dbReference type="HOGENOM" id="CLU_3232776_0_0_6"/>
<sequence length="43" mass="4833">MDNNGRRETPGYLTGGTGKLMDFLCGQCARLIHSNIFFRIQTV</sequence>